<feature type="compositionally biased region" description="Polar residues" evidence="1">
    <location>
        <begin position="224"/>
        <end position="236"/>
    </location>
</feature>
<dbReference type="AlphaFoldDB" id="A0A8H5T5U6"/>
<evidence type="ECO:0000313" key="2">
    <source>
        <dbReference type="EMBL" id="KAF5663074.1"/>
    </source>
</evidence>
<feature type="region of interest" description="Disordered" evidence="1">
    <location>
        <begin position="459"/>
        <end position="504"/>
    </location>
</feature>
<gene>
    <name evidence="2" type="ORF">FHETE_7641</name>
</gene>
<protein>
    <submittedName>
        <fullName evidence="2">Uncharacterized protein</fullName>
    </submittedName>
</protein>
<feature type="compositionally biased region" description="Basic and acidic residues" evidence="1">
    <location>
        <begin position="307"/>
        <end position="326"/>
    </location>
</feature>
<feature type="compositionally biased region" description="Basic and acidic residues" evidence="1">
    <location>
        <begin position="418"/>
        <end position="429"/>
    </location>
</feature>
<dbReference type="EMBL" id="JAAGWQ010000152">
    <property type="protein sequence ID" value="KAF5663074.1"/>
    <property type="molecule type" value="Genomic_DNA"/>
</dbReference>
<dbReference type="OrthoDB" id="5085358at2759"/>
<feature type="compositionally biased region" description="Basic and acidic residues" evidence="1">
    <location>
        <begin position="401"/>
        <end position="410"/>
    </location>
</feature>
<comment type="caution">
    <text evidence="2">The sequence shown here is derived from an EMBL/GenBank/DDBJ whole genome shotgun (WGS) entry which is preliminary data.</text>
</comment>
<evidence type="ECO:0000256" key="1">
    <source>
        <dbReference type="SAM" id="MobiDB-lite"/>
    </source>
</evidence>
<accession>A0A8H5T5U6</accession>
<name>A0A8H5T5U6_FUSHE</name>
<evidence type="ECO:0000313" key="3">
    <source>
        <dbReference type="Proteomes" id="UP000567885"/>
    </source>
</evidence>
<organism evidence="2 3">
    <name type="scientific">Fusarium heterosporum</name>
    <dbReference type="NCBI Taxonomy" id="42747"/>
    <lineage>
        <taxon>Eukaryota</taxon>
        <taxon>Fungi</taxon>
        <taxon>Dikarya</taxon>
        <taxon>Ascomycota</taxon>
        <taxon>Pezizomycotina</taxon>
        <taxon>Sordariomycetes</taxon>
        <taxon>Hypocreomycetidae</taxon>
        <taxon>Hypocreales</taxon>
        <taxon>Nectriaceae</taxon>
        <taxon>Fusarium</taxon>
        <taxon>Fusarium heterosporum species complex</taxon>
    </lineage>
</organism>
<reference evidence="2 3" key="1">
    <citation type="submission" date="2020-05" db="EMBL/GenBank/DDBJ databases">
        <title>Identification and distribution of gene clusters putatively required for synthesis of sphingolipid metabolism inhibitors in phylogenetically diverse species of the filamentous fungus Fusarium.</title>
        <authorList>
            <person name="Kim H.-S."/>
            <person name="Busman M."/>
            <person name="Brown D.W."/>
            <person name="Divon H."/>
            <person name="Uhlig S."/>
            <person name="Proctor R.H."/>
        </authorList>
    </citation>
    <scope>NUCLEOTIDE SEQUENCE [LARGE SCALE GENOMIC DNA]</scope>
    <source>
        <strain evidence="2 3">NRRL 20693</strain>
    </source>
</reference>
<proteinExistence type="predicted"/>
<dbReference type="Proteomes" id="UP000567885">
    <property type="component" value="Unassembled WGS sequence"/>
</dbReference>
<keyword evidence="3" id="KW-1185">Reference proteome</keyword>
<sequence length="638" mass="71510">MGAVQNKPKAPNSANRVFKTTKTITIPNLTELRKELGYDNPGQQEDISFKRAIREQVESFVSPSEDLPGHKFTKWKSESHQRGLLDITKDFLDTKGNGPRFWPDRHSSTKERSLEYSKDFAKIRRLMIKVFWRTACEFKRYKASNPTLDRLLPESNELYTPPEEVDIKPIDTRPQVVTSTDTLKGLSVDNPIDIEDMQPDIGITAPLRDIDPFLGAELPNFTTFASGAPENTSDEWPSSEPYASLFPSSAVGDIPDCRPLEVADRPQTVQPENMRGADLYDGPNSPPAVTQNSKSNGKRPAETNPNDNDRQAKAPRQDQSAPERHATKAGKKAQSAPTAVRRSNRERRAPDRPGVATEEELEAADHIPTPSSPERGRYADQGQQAKDKADSSKASTSHSRGTNDVRRDSQRQSSTESSRVEVARLAERRTTALHAMVEEEADINDRPRCIVNILANVRGKRPTPPQRQIPVTQAGSSRERESLGESAPQPAVDVTQTESRPPLQTLDTAQQVDPNSLSHDERRALDACEITHRSNIKSNSGKTYVKWTPSAMIFFLSLADVARELGVEGPQRLFFKFKHRWANFEDDFGRAEGKRFRTVMREWLGIINEQCTENALLPAAQRPELEFQVYISKAPIMT</sequence>
<feature type="region of interest" description="Disordered" evidence="1">
    <location>
        <begin position="224"/>
        <end position="250"/>
    </location>
</feature>
<feature type="region of interest" description="Disordered" evidence="1">
    <location>
        <begin position="263"/>
        <end position="429"/>
    </location>
</feature>